<proteinExistence type="inferred from homology"/>
<evidence type="ECO:0000256" key="3">
    <source>
        <dbReference type="ARBA" id="ARBA00038471"/>
    </source>
</evidence>
<dbReference type="HOGENOM" id="CLU_1613284_0_0_1"/>
<name>G7JP05_MEDTR</name>
<evidence type="ECO:0000256" key="2">
    <source>
        <dbReference type="ARBA" id="ARBA00023157"/>
    </source>
</evidence>
<evidence type="ECO:0000313" key="5">
    <source>
        <dbReference type="EMBL" id="AES92012.1"/>
    </source>
</evidence>
<sequence>MEATNNNKTPNSTLCIQYLKSDPSSSDASVLQLAIIMFRVMGNKSVTTLNKINQLLPTIPPRNTRVHVALLECVDLYKSIEVFNARNGIRSLKRRRVLAWETHNPKRAEYFANQAIDKANECEVHFKGRLVGGTPVTDENNAMKDIGKITAAICQLILVYSKHFH</sequence>
<reference evidence="5 7" key="1">
    <citation type="journal article" date="2011" name="Nature">
        <title>The Medicago genome provides insight into the evolution of rhizobial symbioses.</title>
        <authorList>
            <person name="Young N.D."/>
            <person name="Debelle F."/>
            <person name="Oldroyd G.E."/>
            <person name="Geurts R."/>
            <person name="Cannon S.B."/>
            <person name="Udvardi M.K."/>
            <person name="Benedito V.A."/>
            <person name="Mayer K.F."/>
            <person name="Gouzy J."/>
            <person name="Schoof H."/>
            <person name="Van de Peer Y."/>
            <person name="Proost S."/>
            <person name="Cook D.R."/>
            <person name="Meyers B.C."/>
            <person name="Spannagl M."/>
            <person name="Cheung F."/>
            <person name="De Mita S."/>
            <person name="Krishnakumar V."/>
            <person name="Gundlach H."/>
            <person name="Zhou S."/>
            <person name="Mudge J."/>
            <person name="Bharti A.K."/>
            <person name="Murray J.D."/>
            <person name="Naoumkina M.A."/>
            <person name="Rosen B."/>
            <person name="Silverstein K.A."/>
            <person name="Tang H."/>
            <person name="Rombauts S."/>
            <person name="Zhao P.X."/>
            <person name="Zhou P."/>
            <person name="Barbe V."/>
            <person name="Bardou P."/>
            <person name="Bechner M."/>
            <person name="Bellec A."/>
            <person name="Berger A."/>
            <person name="Berges H."/>
            <person name="Bidwell S."/>
            <person name="Bisseling T."/>
            <person name="Choisne N."/>
            <person name="Couloux A."/>
            <person name="Denny R."/>
            <person name="Deshpande S."/>
            <person name="Dai X."/>
            <person name="Doyle J.J."/>
            <person name="Dudez A.M."/>
            <person name="Farmer A.D."/>
            <person name="Fouteau S."/>
            <person name="Franken C."/>
            <person name="Gibelin C."/>
            <person name="Gish J."/>
            <person name="Goldstein S."/>
            <person name="Gonzalez A.J."/>
            <person name="Green P.J."/>
            <person name="Hallab A."/>
            <person name="Hartog M."/>
            <person name="Hua A."/>
            <person name="Humphray S.J."/>
            <person name="Jeong D.H."/>
            <person name="Jing Y."/>
            <person name="Jocker A."/>
            <person name="Kenton S.M."/>
            <person name="Kim D.J."/>
            <person name="Klee K."/>
            <person name="Lai H."/>
            <person name="Lang C."/>
            <person name="Lin S."/>
            <person name="Macmil S.L."/>
            <person name="Magdelenat G."/>
            <person name="Matthews L."/>
            <person name="McCorrison J."/>
            <person name="Monaghan E.L."/>
            <person name="Mun J.H."/>
            <person name="Najar F.Z."/>
            <person name="Nicholson C."/>
            <person name="Noirot C."/>
            <person name="O'Bleness M."/>
            <person name="Paule C.R."/>
            <person name="Poulain J."/>
            <person name="Prion F."/>
            <person name="Qin B."/>
            <person name="Qu C."/>
            <person name="Retzel E.F."/>
            <person name="Riddle C."/>
            <person name="Sallet E."/>
            <person name="Samain S."/>
            <person name="Samson N."/>
            <person name="Sanders I."/>
            <person name="Saurat O."/>
            <person name="Scarpelli C."/>
            <person name="Schiex T."/>
            <person name="Segurens B."/>
            <person name="Severin A.J."/>
            <person name="Sherrier D.J."/>
            <person name="Shi R."/>
            <person name="Sims S."/>
            <person name="Singer S.R."/>
            <person name="Sinharoy S."/>
            <person name="Sterck L."/>
            <person name="Viollet A."/>
            <person name="Wang B.B."/>
            <person name="Wang K."/>
            <person name="Wang M."/>
            <person name="Wang X."/>
            <person name="Warfsmann J."/>
            <person name="Weissenbach J."/>
            <person name="White D.D."/>
            <person name="White J.D."/>
            <person name="Wiley G.B."/>
            <person name="Wincker P."/>
            <person name="Xing Y."/>
            <person name="Yang L."/>
            <person name="Yao Z."/>
            <person name="Ying F."/>
            <person name="Zhai J."/>
            <person name="Zhou L."/>
            <person name="Zuber A."/>
            <person name="Denarie J."/>
            <person name="Dixon R.A."/>
            <person name="May G.D."/>
            <person name="Schwartz D.C."/>
            <person name="Rogers J."/>
            <person name="Quetier F."/>
            <person name="Town C.D."/>
            <person name="Roe B.A."/>
        </authorList>
    </citation>
    <scope>NUCLEOTIDE SEQUENCE [LARGE SCALE GENOMIC DNA]</scope>
    <source>
        <strain evidence="5">A17</strain>
        <strain evidence="6 7">cv. Jemalong A17</strain>
    </source>
</reference>
<dbReference type="GO" id="GO:0009505">
    <property type="term" value="C:plant-type cell wall"/>
    <property type="evidence" value="ECO:0000318"/>
    <property type="project" value="GO_Central"/>
</dbReference>
<dbReference type="Gene3D" id="1.20.140.40">
    <property type="entry name" value="Invertase/pectin methylesterase inhibitor family protein"/>
    <property type="match status" value="1"/>
</dbReference>
<dbReference type="GO" id="GO:0004857">
    <property type="term" value="F:enzyme inhibitor activity"/>
    <property type="evidence" value="ECO:0000318"/>
    <property type="project" value="GO_Central"/>
</dbReference>
<dbReference type="SMART" id="SM00856">
    <property type="entry name" value="PMEI"/>
    <property type="match status" value="1"/>
</dbReference>
<dbReference type="SUPFAM" id="SSF101148">
    <property type="entry name" value="Plant invertase/pectin methylesterase inhibitor"/>
    <property type="match status" value="1"/>
</dbReference>
<gene>
    <name evidence="5" type="ordered locus">MTR_4g122780</name>
</gene>
<feature type="domain" description="Pectinesterase inhibitor" evidence="4">
    <location>
        <begin position="1"/>
        <end position="153"/>
    </location>
</feature>
<evidence type="ECO:0000313" key="7">
    <source>
        <dbReference type="Proteomes" id="UP000002051"/>
    </source>
</evidence>
<dbReference type="Proteomes" id="UP000002051">
    <property type="component" value="Chromosome 4"/>
</dbReference>
<keyword evidence="2" id="KW-1015">Disulfide bond</keyword>
<dbReference type="PaxDb" id="3880-AES92012"/>
<protein>
    <submittedName>
        <fullName evidence="5">Plant invertase/pectin methylesterase inhibitor</fullName>
    </submittedName>
</protein>
<dbReference type="PANTHER" id="PTHR35357:SF8">
    <property type="entry name" value="OS01G0111000 PROTEIN"/>
    <property type="match status" value="1"/>
</dbReference>
<dbReference type="AlphaFoldDB" id="G7JP05"/>
<dbReference type="Pfam" id="PF04043">
    <property type="entry name" value="PMEI"/>
    <property type="match status" value="1"/>
</dbReference>
<dbReference type="EnsemblPlants" id="AES92012">
    <property type="protein sequence ID" value="AES92012"/>
    <property type="gene ID" value="MTR_4g122780"/>
</dbReference>
<keyword evidence="1" id="KW-0732">Signal</keyword>
<evidence type="ECO:0000256" key="1">
    <source>
        <dbReference type="ARBA" id="ARBA00022729"/>
    </source>
</evidence>
<evidence type="ECO:0000259" key="4">
    <source>
        <dbReference type="SMART" id="SM00856"/>
    </source>
</evidence>
<dbReference type="PANTHER" id="PTHR35357">
    <property type="entry name" value="OS02G0537100 PROTEIN"/>
    <property type="match status" value="1"/>
</dbReference>
<dbReference type="EMBL" id="CM001220">
    <property type="protein sequence ID" value="AES92012.1"/>
    <property type="molecule type" value="Genomic_DNA"/>
</dbReference>
<evidence type="ECO:0000313" key="6">
    <source>
        <dbReference type="EnsemblPlants" id="AES92012"/>
    </source>
</evidence>
<keyword evidence="7" id="KW-1185">Reference proteome</keyword>
<organism evidence="5 7">
    <name type="scientific">Medicago truncatula</name>
    <name type="common">Barrel medic</name>
    <name type="synonym">Medicago tribuloides</name>
    <dbReference type="NCBI Taxonomy" id="3880"/>
    <lineage>
        <taxon>Eukaryota</taxon>
        <taxon>Viridiplantae</taxon>
        <taxon>Streptophyta</taxon>
        <taxon>Embryophyta</taxon>
        <taxon>Tracheophyta</taxon>
        <taxon>Spermatophyta</taxon>
        <taxon>Magnoliopsida</taxon>
        <taxon>eudicotyledons</taxon>
        <taxon>Gunneridae</taxon>
        <taxon>Pentapetalae</taxon>
        <taxon>rosids</taxon>
        <taxon>fabids</taxon>
        <taxon>Fabales</taxon>
        <taxon>Fabaceae</taxon>
        <taxon>Papilionoideae</taxon>
        <taxon>50 kb inversion clade</taxon>
        <taxon>NPAAA clade</taxon>
        <taxon>Hologalegina</taxon>
        <taxon>IRL clade</taxon>
        <taxon>Trifolieae</taxon>
        <taxon>Medicago</taxon>
    </lineage>
</organism>
<dbReference type="InterPro" id="IPR006501">
    <property type="entry name" value="Pectinesterase_inhib_dom"/>
</dbReference>
<dbReference type="InterPro" id="IPR035513">
    <property type="entry name" value="Invertase/methylesterase_inhib"/>
</dbReference>
<dbReference type="NCBIfam" id="TIGR01614">
    <property type="entry name" value="PME_inhib"/>
    <property type="match status" value="1"/>
</dbReference>
<accession>G7JP05</accession>
<reference evidence="5 7" key="2">
    <citation type="journal article" date="2014" name="BMC Genomics">
        <title>An improved genome release (version Mt4.0) for the model legume Medicago truncatula.</title>
        <authorList>
            <person name="Tang H."/>
            <person name="Krishnakumar V."/>
            <person name="Bidwell S."/>
            <person name="Rosen B."/>
            <person name="Chan A."/>
            <person name="Zhou S."/>
            <person name="Gentzbittel L."/>
            <person name="Childs K.L."/>
            <person name="Yandell M."/>
            <person name="Gundlach H."/>
            <person name="Mayer K.F."/>
            <person name="Schwartz D.C."/>
            <person name="Town C.D."/>
        </authorList>
    </citation>
    <scope>GENOME REANNOTATION</scope>
    <source>
        <strain evidence="6 7">cv. Jemalong A17</strain>
    </source>
</reference>
<reference evidence="6" key="3">
    <citation type="submission" date="2015-04" db="UniProtKB">
        <authorList>
            <consortium name="EnsemblPlants"/>
        </authorList>
    </citation>
    <scope>IDENTIFICATION</scope>
    <source>
        <strain evidence="6">cv. Jemalong A17</strain>
    </source>
</reference>
<dbReference type="GO" id="GO:0009827">
    <property type="term" value="P:plant-type cell wall modification"/>
    <property type="evidence" value="ECO:0000318"/>
    <property type="project" value="GO_Central"/>
</dbReference>
<comment type="similarity">
    <text evidence="3">Belongs to the PMEI family.</text>
</comment>